<reference evidence="2" key="1">
    <citation type="submission" date="2023-01" db="EMBL/GenBank/DDBJ databases">
        <authorList>
            <person name="Van Ghelder C."/>
            <person name="Rancurel C."/>
        </authorList>
    </citation>
    <scope>NUCLEOTIDE SEQUENCE</scope>
    <source>
        <strain evidence="2">CNCM I-4278</strain>
    </source>
</reference>
<evidence type="ECO:0000313" key="3">
    <source>
        <dbReference type="Proteomes" id="UP001152607"/>
    </source>
</evidence>
<proteinExistence type="predicted"/>
<protein>
    <submittedName>
        <fullName evidence="2">Uncharacterized protein</fullName>
    </submittedName>
</protein>
<evidence type="ECO:0000256" key="1">
    <source>
        <dbReference type="SAM" id="MobiDB-lite"/>
    </source>
</evidence>
<feature type="region of interest" description="Disordered" evidence="1">
    <location>
        <begin position="30"/>
        <end position="85"/>
    </location>
</feature>
<dbReference type="Proteomes" id="UP001152607">
    <property type="component" value="Unassembled WGS sequence"/>
</dbReference>
<gene>
    <name evidence="2" type="ORF">PDIGIT_LOCUS3625</name>
</gene>
<dbReference type="EMBL" id="CAOQHR010000002">
    <property type="protein sequence ID" value="CAI6321741.1"/>
    <property type="molecule type" value="Genomic_DNA"/>
</dbReference>
<organism evidence="2 3">
    <name type="scientific">Periconia digitata</name>
    <dbReference type="NCBI Taxonomy" id="1303443"/>
    <lineage>
        <taxon>Eukaryota</taxon>
        <taxon>Fungi</taxon>
        <taxon>Dikarya</taxon>
        <taxon>Ascomycota</taxon>
        <taxon>Pezizomycotina</taxon>
        <taxon>Dothideomycetes</taxon>
        <taxon>Pleosporomycetidae</taxon>
        <taxon>Pleosporales</taxon>
        <taxon>Massarineae</taxon>
        <taxon>Periconiaceae</taxon>
        <taxon>Periconia</taxon>
    </lineage>
</organism>
<evidence type="ECO:0000313" key="2">
    <source>
        <dbReference type="EMBL" id="CAI6321741.1"/>
    </source>
</evidence>
<name>A0A9W4U8Y6_9PLEO</name>
<comment type="caution">
    <text evidence="2">The sequence shown here is derived from an EMBL/GenBank/DDBJ whole genome shotgun (WGS) entry which is preliminary data.</text>
</comment>
<accession>A0A9W4U8Y6</accession>
<sequence>MLYTAPKQNVDDVATDNQLTFAVPPPFGCSLGPSQGTPSKLPGMTFSPHTTTTPARSIPGLSPSRVRHPAIAASGVAEPVGGKKR</sequence>
<keyword evidence="3" id="KW-1185">Reference proteome</keyword>
<dbReference type="AlphaFoldDB" id="A0A9W4U8Y6"/>